<evidence type="ECO:0000313" key="1">
    <source>
        <dbReference type="EMBL" id="KAK9323725.1"/>
    </source>
</evidence>
<proteinExistence type="predicted"/>
<dbReference type="EMBL" id="MU970058">
    <property type="protein sequence ID" value="KAK9323725.1"/>
    <property type="molecule type" value="Genomic_DNA"/>
</dbReference>
<keyword evidence="1" id="KW-0378">Hydrolase</keyword>
<sequence>MALYQSYLGGLTSLRHKLLFRRAYAVAQRQLNEDPSPETDIRRVRNIGIIAHIDAGKTTTTERMLYYSGYIKRIGNVDEGDTVMDYLPAERDRGITITSAAISFDWNAHRINLIDTPGHADFTFEVIRSIRVLDGAVTVLDGVEGVEAQTEKVWQQAQEMKIPRIVFVNKMDREGAGFGRTVREIVGKLSVRTCIINMPLFKKVMEDGMTSAKFCGVIDVLEMKSIEWVPGTDGQQFIVRDLEGENLEEAMKARVAVVETLAELDDDMVEKFLEVEDDHLAISSHDIKAALRKCTLQNLVVPVLCGASFRNIGVQPLLDAVVDYLPSPVERPPAILRAGKKTLPIAETDIGYALAFKVVHDNHSGKILVFIRVYSGTLRRLAKIYNTSNGTEEKALKLSRMYADASVDIEAINEGHIGVISGTKDIRTGDTIIFDYQKPGNKKKLNREMMLMQLNPIRVPSPVFFASVEPKTVSDTRPMELALQALLREDPSLQVSVDEETGQTHLSGMGELHLEIASDRLVRDMKVKAHVGKIQISYRESIENNFAQDTDTPVSYTYKSVNKGAETSSHVALVLQPIPEDLDDKLTKRLEDSVPLGDNNFLTFGENYDFAHPKVSQEDVNAALRVGVTAGLLHGKRFGLPMHSILVIVKRIELPLEQDSVTPVTPAARFAISKFLESIPLESKVLMEPVMDVTVIVDEEDIGSVMSDISSARSGRVYALEDETRRDSPKDHGDYIDPDQVYSPPDHTLHLSKHNIRRDLHKRLIRAKVPLNEMVGYLKYLRAMTQGRGSFLMAFDRYERASKDRATSIWQNHYN</sequence>
<keyword evidence="2" id="KW-1185">Reference proteome</keyword>
<gene>
    <name evidence="1" type="ORF">V1517DRAFT_257562</name>
</gene>
<comment type="caution">
    <text evidence="1">The sequence shown here is derived from an EMBL/GenBank/DDBJ whole genome shotgun (WGS) entry which is preliminary data.</text>
</comment>
<name>A0ACC3TRT7_9ASCO</name>
<protein>
    <submittedName>
        <fullName evidence="1">P-loop containing nucleoside triphosphate hydrolase protein</fullName>
    </submittedName>
</protein>
<dbReference type="Proteomes" id="UP001489719">
    <property type="component" value="Unassembled WGS sequence"/>
</dbReference>
<accession>A0ACC3TRT7</accession>
<evidence type="ECO:0000313" key="2">
    <source>
        <dbReference type="Proteomes" id="UP001489719"/>
    </source>
</evidence>
<organism evidence="1 2">
    <name type="scientific">Lipomyces orientalis</name>
    <dbReference type="NCBI Taxonomy" id="1233043"/>
    <lineage>
        <taxon>Eukaryota</taxon>
        <taxon>Fungi</taxon>
        <taxon>Dikarya</taxon>
        <taxon>Ascomycota</taxon>
        <taxon>Saccharomycotina</taxon>
        <taxon>Lipomycetes</taxon>
        <taxon>Lipomycetales</taxon>
        <taxon>Lipomycetaceae</taxon>
        <taxon>Lipomyces</taxon>
    </lineage>
</organism>
<reference evidence="2" key="1">
    <citation type="journal article" date="2024" name="Front. Bioeng. Biotechnol.">
        <title>Genome-scale model development and genomic sequencing of the oleaginous clade Lipomyces.</title>
        <authorList>
            <person name="Czajka J.J."/>
            <person name="Han Y."/>
            <person name="Kim J."/>
            <person name="Mondo S.J."/>
            <person name="Hofstad B.A."/>
            <person name="Robles A."/>
            <person name="Haridas S."/>
            <person name="Riley R."/>
            <person name="LaButti K."/>
            <person name="Pangilinan J."/>
            <person name="Andreopoulos W."/>
            <person name="Lipzen A."/>
            <person name="Yan J."/>
            <person name="Wang M."/>
            <person name="Ng V."/>
            <person name="Grigoriev I.V."/>
            <person name="Spatafora J.W."/>
            <person name="Magnuson J.K."/>
            <person name="Baker S.E."/>
            <person name="Pomraning K.R."/>
        </authorList>
    </citation>
    <scope>NUCLEOTIDE SEQUENCE [LARGE SCALE GENOMIC DNA]</scope>
    <source>
        <strain evidence="2">CBS 10300</strain>
    </source>
</reference>